<reference evidence="7" key="1">
    <citation type="submission" date="2021-01" db="EMBL/GenBank/DDBJ databases">
        <authorList>
            <person name="Lovell J.T."/>
            <person name="Bentley N."/>
            <person name="Bhattarai G."/>
            <person name="Jenkins J.W."/>
            <person name="Sreedasyam A."/>
            <person name="Alarcon Y."/>
            <person name="Bock C."/>
            <person name="Boston L."/>
            <person name="Carlson J."/>
            <person name="Cervantes K."/>
            <person name="Clermont K."/>
            <person name="Krom N."/>
            <person name="Kubenka K."/>
            <person name="Mamidi S."/>
            <person name="Mattison C."/>
            <person name="Monteros M."/>
            <person name="Pisani C."/>
            <person name="Plott C."/>
            <person name="Rajasekar S."/>
            <person name="Rhein H.S."/>
            <person name="Rohla C."/>
            <person name="Song M."/>
            <person name="Hilaire R.S."/>
            <person name="Shu S."/>
            <person name="Wells L."/>
            <person name="Wang X."/>
            <person name="Webber J."/>
            <person name="Heerema R.J."/>
            <person name="Klein P."/>
            <person name="Conner P."/>
            <person name="Grauke L."/>
            <person name="Grimwood J."/>
            <person name="Schmutz J."/>
            <person name="Randall J.J."/>
        </authorList>
    </citation>
    <scope>NUCLEOTIDE SEQUENCE</scope>
    <source>
        <tissue evidence="7">Leaf</tissue>
    </source>
</reference>
<evidence type="ECO:0000313" key="8">
    <source>
        <dbReference type="Proteomes" id="UP000811246"/>
    </source>
</evidence>
<dbReference type="PANTHER" id="PTHR31415">
    <property type="entry name" value="OS05G0367900 PROTEIN"/>
    <property type="match status" value="1"/>
</dbReference>
<sequence>MAEKPSHLNGAYSGPSVPPPKRYYRHKASDDEGCGCLLSFLFNLVLFAGLAVLVFWLIFHPNKVKFHVTDASLTQFNLNTNNSTTTLPYYNLAVDITVRNPNEKIGIYYDSIEAGAYFEDQKFGSATLTPFYQGHKNTTVLNPAFKGQQVVLLGADELSKLNSEKSAAGVFDIEVKLYLGIRFKVGTVNTWRVKPKIKCELKVPLSLNGTSPCGFETTECHIDFDF</sequence>
<dbReference type="InterPro" id="IPR004864">
    <property type="entry name" value="LEA_2"/>
</dbReference>
<protein>
    <recommendedName>
        <fullName evidence="6">Late embryogenesis abundant protein LEA-2 subgroup domain-containing protein</fullName>
    </recommendedName>
</protein>
<dbReference type="AlphaFoldDB" id="A0A922DZE3"/>
<dbReference type="InterPro" id="IPR044839">
    <property type="entry name" value="NDR1-like"/>
</dbReference>
<evidence type="ECO:0000256" key="2">
    <source>
        <dbReference type="ARBA" id="ARBA00022692"/>
    </source>
</evidence>
<dbReference type="GO" id="GO:0098542">
    <property type="term" value="P:defense response to other organism"/>
    <property type="evidence" value="ECO:0007669"/>
    <property type="project" value="InterPro"/>
</dbReference>
<evidence type="ECO:0000256" key="3">
    <source>
        <dbReference type="ARBA" id="ARBA00022989"/>
    </source>
</evidence>
<comment type="subcellular location">
    <subcellularLocation>
        <location evidence="1">Membrane</location>
        <topology evidence="1">Single-pass membrane protein</topology>
    </subcellularLocation>
</comment>
<evidence type="ECO:0000256" key="4">
    <source>
        <dbReference type="ARBA" id="ARBA00023136"/>
    </source>
</evidence>
<dbReference type="OrthoDB" id="1889094at2759"/>
<dbReference type="EMBL" id="CM031833">
    <property type="protein sequence ID" value="KAG6693799.1"/>
    <property type="molecule type" value="Genomic_DNA"/>
</dbReference>
<evidence type="ECO:0000256" key="1">
    <source>
        <dbReference type="ARBA" id="ARBA00004167"/>
    </source>
</evidence>
<keyword evidence="2 5" id="KW-0812">Transmembrane</keyword>
<accession>A0A922DZE3</accession>
<dbReference type="GO" id="GO:0005886">
    <property type="term" value="C:plasma membrane"/>
    <property type="evidence" value="ECO:0007669"/>
    <property type="project" value="TreeGrafter"/>
</dbReference>
<proteinExistence type="predicted"/>
<evidence type="ECO:0000256" key="5">
    <source>
        <dbReference type="SAM" id="Phobius"/>
    </source>
</evidence>
<evidence type="ECO:0000259" key="6">
    <source>
        <dbReference type="Pfam" id="PF03168"/>
    </source>
</evidence>
<keyword evidence="3 5" id="KW-1133">Transmembrane helix</keyword>
<dbReference type="Pfam" id="PF03168">
    <property type="entry name" value="LEA_2"/>
    <property type="match status" value="1"/>
</dbReference>
<feature type="domain" description="Late embryogenesis abundant protein LEA-2 subgroup" evidence="6">
    <location>
        <begin position="96"/>
        <end position="199"/>
    </location>
</feature>
<dbReference type="GO" id="GO:0009506">
    <property type="term" value="C:plasmodesma"/>
    <property type="evidence" value="ECO:0007669"/>
    <property type="project" value="TreeGrafter"/>
</dbReference>
<evidence type="ECO:0000313" key="7">
    <source>
        <dbReference type="EMBL" id="KAG6693799.1"/>
    </source>
</evidence>
<gene>
    <name evidence="7" type="ORF">I3842_09G019400</name>
</gene>
<dbReference type="Proteomes" id="UP000811246">
    <property type="component" value="Chromosome 9"/>
</dbReference>
<keyword evidence="4 5" id="KW-0472">Membrane</keyword>
<name>A0A922DZE3_CARIL</name>
<comment type="caution">
    <text evidence="7">The sequence shown here is derived from an EMBL/GenBank/DDBJ whole genome shotgun (WGS) entry which is preliminary data.</text>
</comment>
<dbReference type="PANTHER" id="PTHR31415:SF4">
    <property type="entry name" value="NDR1_HIN1-LIKE PROTEIN 3"/>
    <property type="match status" value="1"/>
</dbReference>
<feature type="transmembrane region" description="Helical" evidence="5">
    <location>
        <begin position="37"/>
        <end position="59"/>
    </location>
</feature>
<organism evidence="7 8">
    <name type="scientific">Carya illinoinensis</name>
    <name type="common">Pecan</name>
    <dbReference type="NCBI Taxonomy" id="32201"/>
    <lineage>
        <taxon>Eukaryota</taxon>
        <taxon>Viridiplantae</taxon>
        <taxon>Streptophyta</taxon>
        <taxon>Embryophyta</taxon>
        <taxon>Tracheophyta</taxon>
        <taxon>Spermatophyta</taxon>
        <taxon>Magnoliopsida</taxon>
        <taxon>eudicotyledons</taxon>
        <taxon>Gunneridae</taxon>
        <taxon>Pentapetalae</taxon>
        <taxon>rosids</taxon>
        <taxon>fabids</taxon>
        <taxon>Fagales</taxon>
        <taxon>Juglandaceae</taxon>
        <taxon>Carya</taxon>
    </lineage>
</organism>